<feature type="transmembrane region" description="Helical" evidence="1">
    <location>
        <begin position="63"/>
        <end position="82"/>
    </location>
</feature>
<evidence type="ECO:0000256" key="1">
    <source>
        <dbReference type="SAM" id="Phobius"/>
    </source>
</evidence>
<dbReference type="Proteomes" id="UP001163831">
    <property type="component" value="Chromosome"/>
</dbReference>
<accession>A0ABY6GK44</accession>
<keyword evidence="1" id="KW-1133">Transmembrane helix</keyword>
<keyword evidence="3" id="KW-1185">Reference proteome</keyword>
<keyword evidence="1" id="KW-0812">Transmembrane</keyword>
<evidence type="ECO:0000313" key="2">
    <source>
        <dbReference type="EMBL" id="UYH51188.1"/>
    </source>
</evidence>
<proteinExistence type="predicted"/>
<gene>
    <name evidence="2" type="ORF">N5W20_08885</name>
</gene>
<feature type="transmembrane region" description="Helical" evidence="1">
    <location>
        <begin position="253"/>
        <end position="274"/>
    </location>
</feature>
<feature type="transmembrane region" description="Helical" evidence="1">
    <location>
        <begin position="133"/>
        <end position="156"/>
    </location>
</feature>
<protein>
    <submittedName>
        <fullName evidence="2">Uncharacterized protein</fullName>
    </submittedName>
</protein>
<sequence length="301" mass="33153">MAVGVWITVQIGALICVSWLSAPFFYDIFRVMSRVLAGRHPFGDECRWHQIARNWRHQGQISLPPLLAILSNSLAIAILPFFTLKYAFPAIGVPMTAGLLLCAALLPTWYVATQRGPGAPPIKQAEAQFLSSVRFVVMILPLLAITGLIIAIGFPFPTDPGDHLSAQADGFYSPLAGSVFCLGWVLIMSMIDGPVPPDTQDLLLHAQPGRDRAIFKFSHDLNCFGWCLLASNLIYPSAYSFLQGRFMTAMSALILRPLAGVCAVIVIMAIWRILNHKPRLWPRIALICVAMLTILSGRMLR</sequence>
<reference evidence="2" key="1">
    <citation type="submission" date="2022-10" db="EMBL/GenBank/DDBJ databases">
        <title>Candidatus Kirkpatrella diaphorinas gen. nov., sp. nov., an uncultured endosymbiont identified in a population of Diaphorina citri from Hawaii.</title>
        <authorList>
            <person name="Henry E.M."/>
            <person name="Carlson C.R."/>
            <person name="Kuo Y.-W."/>
        </authorList>
    </citation>
    <scope>NUCLEOTIDE SEQUENCE</scope>
    <source>
        <strain evidence="2">CADCRV1</strain>
    </source>
</reference>
<evidence type="ECO:0000313" key="3">
    <source>
        <dbReference type="Proteomes" id="UP001163831"/>
    </source>
</evidence>
<dbReference type="EMBL" id="CP107052">
    <property type="protein sequence ID" value="UYH51188.1"/>
    <property type="molecule type" value="Genomic_DNA"/>
</dbReference>
<feature type="transmembrane region" description="Helical" evidence="1">
    <location>
        <begin position="88"/>
        <end position="112"/>
    </location>
</feature>
<name>A0ABY6GK44_9PROT</name>
<feature type="transmembrane region" description="Helical" evidence="1">
    <location>
        <begin position="6"/>
        <end position="26"/>
    </location>
</feature>
<organism evidence="2 3">
    <name type="scientific">Candidatus Kirkpatrickella diaphorinae</name>
    <dbReference type="NCBI Taxonomy" id="2984322"/>
    <lineage>
        <taxon>Bacteria</taxon>
        <taxon>Pseudomonadati</taxon>
        <taxon>Pseudomonadota</taxon>
        <taxon>Alphaproteobacteria</taxon>
        <taxon>Acetobacterales</taxon>
        <taxon>Acetobacteraceae</taxon>
        <taxon>Candidatus Kirkpatrickella</taxon>
    </lineage>
</organism>
<feature type="transmembrane region" description="Helical" evidence="1">
    <location>
        <begin position="280"/>
        <end position="300"/>
    </location>
</feature>
<feature type="transmembrane region" description="Helical" evidence="1">
    <location>
        <begin position="171"/>
        <end position="191"/>
    </location>
</feature>
<keyword evidence="1" id="KW-0472">Membrane</keyword>
<dbReference type="RefSeq" id="WP_319806782.1">
    <property type="nucleotide sequence ID" value="NZ_CP107052.1"/>
</dbReference>